<sequence length="2786" mass="291131">MQNFTRRYALVLCSFLIFIAVRTQAQQPAFPGAEGAGMFTTGGRGTSTDATTVFEVTNLNDDTNPGSLRYALTATATYRTIVFRVSGTIHLASKLNIRANTTIAGQTAPGDGICIADYPVVISGDNVIVRYMRFRMGDKNQNKGYVDGSGGDDSFGGTGVSNIIVDHCSVSWSDDEALTIYRGDKLTIQWCFMSEPLNYSYHFETGDADYEHHGYNGIQGAMHGTIHHNLYAHAKNRNPRFAGISTYSPSTVGIENVDFRNNVIYNWEINTVYGGEGGNYNVVNNYYKWGPNTNSGVKYRIANPGYSTSSPVIPFGKWYIDGNYVDGSTQNTNNNWSGVVMQTNVAADTVQSKVTTPFNLGYTVTTYSAVNAYDSVLTNGGAILPRRDTLDQRIVNDVRNRTGRIIDVQGGYPHGTAYSLTFNAWPTLNSTTAPTDTDHDGMPDTWETSHGLNPNDASDRNTYDGTGYTMLENYLNGVENNDPAIAVGGSLKYFSQSSATPSAVQSYTVAGYDLTGNVSITPPASYELSLDGTTWYSSASPIVLTPTNGTLASTTIMVRLNAAAQGTYAGYITHSSAGAVITNVQVNGIYTTIANGLGFNADMDGGFERQTAGSYTGTSTHTSTVNWEESSGWTIVSSGARTGNVYFHHNGASTSNKYIFSPVCTTTPLAASTSYVVQFWYRVPSALSATTTLSGWTTVAGATGGTNSSTSSSTASLSATTTPGTWYLYTGTVTSPSGTPTSTYAGIKTANPQSPYFDIDDFVVYAGTAADVTPPDAPTSPTATGNANNNTITVNWTAPATGVDGGGYIVVRSTSSTAPVPNANGVYIAGNTMGTGYTVVYLGNNTTFTDADATLSASTTYYYYVFTADKAYNYCAAPASVNLQIDQSSTPPPAITASGTLTAFTQTVGSPSSVQTITVSGTNLTANIIVTPPTNYQLSTDNGTTWSSSAVSITPTSGTVSATTVSVRLNATVAGTYAGNIVVSSTDATSINIAASGTTANAGSTPPSGTKAVVAKDGSGDYTTIQAAINAAPAAQTAPYKIYIRKGKYVETVTIPSNKPFIQLVGESLAETIISYDNYSGKANPAGGTYGTSTCATLIVNAPDVMFMNLSIENATGYGIDANAAVPAPGDGPQAVAVYTTSDRVVFYNCRMNSGQDTYYGGNNPATRCYFKNCYVDGNTDFLFGSSTIIFDTCIIYPRTRLDLGTGGYVTAVNTKDASKYGYVFRDCKITKNRGTTLYSLGRPWQNDAGTADAAKSRNKTVFLNTTMGASVLPTGWSTWDAGTNTSYITYGEYNSKTYTGAAVNTSSRVSWSLQLTAADAVKYYNNDTVFVNANTPAMTTWNPYTTWTDLSNTFKPELAVSNLIAKKGASTSTITWNMSWPMSGITCALYRSNDKTNFSLLSTQVSTEDSACNFSYSENIPPPGQTYYYIVKASKSGYTSTTSDTTSVISTPTITVSGTMGSFLQGLGAPSATQTFLVSGANLLDNITITPPANYEVSVDNNNWYTGASPLIITQTSGVVANTYISVRLNGTVAGTYSGNIVNASTGAASVNVAVSGTIQTDPLGSGATLLEHWPLTTNNLDSTAVRATGVVGTAPAFNNLVLADGTTVPTVPAYSGLHGQAYAVTADGYWTAAKGGPGGTLSRSFYEQFTVVAAATHTLRVDSILLKSSFYNTSSGTKIAVLYSKTAFRSDSTEIKVVSKNGSPLTAGTSGTFTNAFDVSNQTAGNPDVFAMLLNGSAGVTVKAGDTLSFRIYNCTGSSSNGRYVKLKDVMVKGASTKNPVAGDFRTVKSGEWSDTATWHKYDGANWVAAAALTDYPAYDGGVNTATIQNGHTVSYTTAFSKGFGYIQKTVIASGGQLIVGAGKTLSVAGIDGSTVVLQIDGTLTNLGTIGTNTKVVYQVNGKMVNSGTLSFNTADSVAVTAAGTYQHDMNGGLPSRISFASGSILLVTGIKTAQTNLFASPTTVSNMVWNCPSQQNYFALRNTLVAVTGNLTIQSTGSTYVAMSQGSAAVRIGGNYTQTGGSIYFNESASGVVDSLVIAGDFIVSGGTFTANMKNTDPLYIKLNGSNKTFSHLGTLGNTNVLVNGYYTLGSNVTLPTAGFGLVVNGTLNTGTYVVSGSGATTVADGAIVSFGHAGGIDGNFANSGTKQYSTNANYTFNGAAAQTTGTTMPAGVHTLTVNNSTNVTLSAALTAGVVNLTAGKLLLGNNTLADTSIVGNVPSSYIVTNGTGKLKQMIGATSGNILFPVGSSVSSYTPATLSNTGTTDNFSVSVKDNFDYVINDTTKVVRKQWTVTPDNTSGAANVAMTLGWVATEQGSVFSVATANILNYRTGVWTGATATTTGSGTVASPYAATASGFTQFGVFVVGSAIQPPVITTNGTLSAFSQSIGAPSAVQTYTVSAGNLTGNMTITPPVNYEISINGTTWYTNTTPLTLTPTSGTIATTTISVRLNATGTGTYTGNITHVSIGATAQNVAVTGVTVFPAVITATGTLTKFQHTVGTPSAVQTYLLTGKNLTANVTVTAPAGFEVSADGSTWYTNASSLVITRDADSIKPVTVRVRMNAAAVGTYSGNIAHNSAGVTTVNVAVTGQAFAAPAINTSNLLQPFSQTVGKPADAQTFIVTVTSVAGAVTVTPPAGYELSVDTGKTWYTATSVPSLAVGAIGTTYARPVMVRLNASAAGLYEGNVSVQSTNAAPANVSVTGWVYSAYTISPNPARDYVNIYHAKLYTQANIRIYNLNGYLVGTYRSKRATNFTSINISALPNGMYFVEVERLSDKVLLRFIKQ</sequence>
<dbReference type="InterPro" id="IPR000070">
    <property type="entry name" value="Pectinesterase_cat"/>
</dbReference>
<evidence type="ECO:0000259" key="7">
    <source>
        <dbReference type="Pfam" id="PF18962"/>
    </source>
</evidence>
<dbReference type="PANTHER" id="PTHR42970:SF1">
    <property type="entry name" value="PECTATE LYASE C-RELATED"/>
    <property type="match status" value="1"/>
</dbReference>
<dbReference type="SUPFAM" id="SSF49265">
    <property type="entry name" value="Fibronectin type III"/>
    <property type="match status" value="1"/>
</dbReference>
<dbReference type="Proteomes" id="UP000192796">
    <property type="component" value="Unassembled WGS sequence"/>
</dbReference>
<dbReference type="InterPro" id="IPR026444">
    <property type="entry name" value="Secre_tail"/>
</dbReference>
<dbReference type="NCBIfam" id="TIGR04183">
    <property type="entry name" value="Por_Secre_tail"/>
    <property type="match status" value="1"/>
</dbReference>
<evidence type="ECO:0000313" key="9">
    <source>
        <dbReference type="Proteomes" id="UP000192796"/>
    </source>
</evidence>
<accession>A0A1V9G140</accession>
<dbReference type="PANTHER" id="PTHR42970">
    <property type="entry name" value="PECTATE LYASE C-RELATED"/>
    <property type="match status" value="1"/>
</dbReference>
<feature type="signal peptide" evidence="5">
    <location>
        <begin position="1"/>
        <end position="25"/>
    </location>
</feature>
<dbReference type="Gene3D" id="2.160.20.10">
    <property type="entry name" value="Single-stranded right-handed beta-helix, Pectin lyase-like"/>
    <property type="match status" value="2"/>
</dbReference>
<dbReference type="GO" id="GO:0042545">
    <property type="term" value="P:cell wall modification"/>
    <property type="evidence" value="ECO:0007669"/>
    <property type="project" value="InterPro"/>
</dbReference>
<dbReference type="InterPro" id="IPR012334">
    <property type="entry name" value="Pectin_lyas_fold"/>
</dbReference>
<dbReference type="OrthoDB" id="9803616at2"/>
<evidence type="ECO:0000256" key="4">
    <source>
        <dbReference type="ARBA" id="ARBA00023180"/>
    </source>
</evidence>
<gene>
    <name evidence="8" type="ORF">A3860_20500</name>
</gene>
<keyword evidence="1" id="KW-0479">Metal-binding</keyword>
<dbReference type="SUPFAM" id="SSF51126">
    <property type="entry name" value="Pectin lyase-like"/>
    <property type="match status" value="2"/>
</dbReference>
<keyword evidence="3" id="KW-0063">Aspartyl esterase</keyword>
<reference evidence="8 9" key="1">
    <citation type="submission" date="2016-03" db="EMBL/GenBank/DDBJ databases">
        <title>Niastella vici sp. nov., isolated from farmland soil.</title>
        <authorList>
            <person name="Chen L."/>
            <person name="Wang D."/>
            <person name="Yang S."/>
            <person name="Wang G."/>
        </authorList>
    </citation>
    <scope>NUCLEOTIDE SEQUENCE [LARGE SCALE GENOMIC DNA]</scope>
    <source>
        <strain evidence="8 9">DJ57</strain>
    </source>
</reference>
<dbReference type="Pfam" id="PF01095">
    <property type="entry name" value="Pectinesterase"/>
    <property type="match status" value="1"/>
</dbReference>
<dbReference type="GO" id="GO:0030599">
    <property type="term" value="F:pectinesterase activity"/>
    <property type="evidence" value="ECO:0007669"/>
    <property type="project" value="InterPro"/>
</dbReference>
<dbReference type="EMBL" id="LVYD01000042">
    <property type="protein sequence ID" value="OQP64355.1"/>
    <property type="molecule type" value="Genomic_DNA"/>
</dbReference>
<keyword evidence="4" id="KW-0325">Glycoprotein</keyword>
<feature type="chain" id="PRO_5010722492" evidence="5">
    <location>
        <begin position="26"/>
        <end position="2786"/>
    </location>
</feature>
<dbReference type="Gene3D" id="2.60.120.260">
    <property type="entry name" value="Galactose-binding domain-like"/>
    <property type="match status" value="1"/>
</dbReference>
<name>A0A1V9G140_9BACT</name>
<evidence type="ECO:0000313" key="8">
    <source>
        <dbReference type="EMBL" id="OQP64355.1"/>
    </source>
</evidence>
<evidence type="ECO:0000256" key="2">
    <source>
        <dbReference type="ARBA" id="ARBA00022801"/>
    </source>
</evidence>
<dbReference type="InterPro" id="IPR052063">
    <property type="entry name" value="Polysaccharide_Lyase_1"/>
</dbReference>
<evidence type="ECO:0000256" key="1">
    <source>
        <dbReference type="ARBA" id="ARBA00022723"/>
    </source>
</evidence>
<dbReference type="InterPro" id="IPR011050">
    <property type="entry name" value="Pectin_lyase_fold/virulence"/>
</dbReference>
<feature type="domain" description="Secretion system C-terminal sorting" evidence="7">
    <location>
        <begin position="2712"/>
        <end position="2778"/>
    </location>
</feature>
<dbReference type="InterPro" id="IPR036116">
    <property type="entry name" value="FN3_sf"/>
</dbReference>
<evidence type="ECO:0000259" key="6">
    <source>
        <dbReference type="Pfam" id="PF01095"/>
    </source>
</evidence>
<evidence type="ECO:0000256" key="5">
    <source>
        <dbReference type="SAM" id="SignalP"/>
    </source>
</evidence>
<dbReference type="GO" id="GO:0046872">
    <property type="term" value="F:metal ion binding"/>
    <property type="evidence" value="ECO:0007669"/>
    <property type="project" value="UniProtKB-KW"/>
</dbReference>
<feature type="domain" description="Pectinesterase catalytic" evidence="6">
    <location>
        <begin position="1012"/>
        <end position="1321"/>
    </location>
</feature>
<protein>
    <submittedName>
        <fullName evidence="8">Uncharacterized protein</fullName>
    </submittedName>
</protein>
<evidence type="ECO:0000256" key="3">
    <source>
        <dbReference type="ARBA" id="ARBA00023085"/>
    </source>
</evidence>
<dbReference type="RefSeq" id="WP_081146971.1">
    <property type="nucleotide sequence ID" value="NZ_LVYD01000042.1"/>
</dbReference>
<proteinExistence type="predicted"/>
<organism evidence="8 9">
    <name type="scientific">Niastella vici</name>
    <dbReference type="NCBI Taxonomy" id="1703345"/>
    <lineage>
        <taxon>Bacteria</taxon>
        <taxon>Pseudomonadati</taxon>
        <taxon>Bacteroidota</taxon>
        <taxon>Chitinophagia</taxon>
        <taxon>Chitinophagales</taxon>
        <taxon>Chitinophagaceae</taxon>
        <taxon>Niastella</taxon>
    </lineage>
</organism>
<keyword evidence="2" id="KW-0378">Hydrolase</keyword>
<dbReference type="Gene3D" id="2.60.40.10">
    <property type="entry name" value="Immunoglobulins"/>
    <property type="match status" value="1"/>
</dbReference>
<dbReference type="InterPro" id="IPR013783">
    <property type="entry name" value="Ig-like_fold"/>
</dbReference>
<keyword evidence="5" id="KW-0732">Signal</keyword>
<keyword evidence="9" id="KW-1185">Reference proteome</keyword>
<dbReference type="STRING" id="1703345.A3860_20500"/>
<comment type="caution">
    <text evidence="8">The sequence shown here is derived from an EMBL/GenBank/DDBJ whole genome shotgun (WGS) entry which is preliminary data.</text>
</comment>
<dbReference type="Pfam" id="PF18962">
    <property type="entry name" value="Por_Secre_tail"/>
    <property type="match status" value="1"/>
</dbReference>